<feature type="transmembrane region" description="Helical" evidence="2">
    <location>
        <begin position="12"/>
        <end position="36"/>
    </location>
</feature>
<feature type="transmembrane region" description="Helical" evidence="2">
    <location>
        <begin position="80"/>
        <end position="103"/>
    </location>
</feature>
<dbReference type="Proteomes" id="UP000604046">
    <property type="component" value="Unassembled WGS sequence"/>
</dbReference>
<dbReference type="Gene3D" id="1.20.1250.20">
    <property type="entry name" value="MFS general substrate transporter like domains"/>
    <property type="match status" value="2"/>
</dbReference>
<dbReference type="OrthoDB" id="541403at2759"/>
<gene>
    <name evidence="4" type="primary">TDRD1</name>
    <name evidence="4" type="ORF">SNAT2548_LOCUS26321</name>
</gene>
<evidence type="ECO:0000259" key="3">
    <source>
        <dbReference type="PROSITE" id="PS50850"/>
    </source>
</evidence>
<dbReference type="PANTHER" id="PTHR23525:SF1">
    <property type="entry name" value="NODULIN-LIKE DOMAIN-CONTAINING PROTEIN"/>
    <property type="match status" value="1"/>
</dbReference>
<accession>A0A812S9G1</accession>
<keyword evidence="2" id="KW-1133">Transmembrane helix</keyword>
<feature type="domain" description="Major facilitator superfamily (MFS) profile" evidence="3">
    <location>
        <begin position="14"/>
        <end position="433"/>
    </location>
</feature>
<reference evidence="4" key="1">
    <citation type="submission" date="2021-02" db="EMBL/GenBank/DDBJ databases">
        <authorList>
            <person name="Dougan E. K."/>
            <person name="Rhodes N."/>
            <person name="Thang M."/>
            <person name="Chan C."/>
        </authorList>
    </citation>
    <scope>NUCLEOTIDE SEQUENCE</scope>
</reference>
<evidence type="ECO:0000313" key="5">
    <source>
        <dbReference type="Proteomes" id="UP000604046"/>
    </source>
</evidence>
<proteinExistence type="predicted"/>
<dbReference type="Pfam" id="PF07690">
    <property type="entry name" value="MFS_1"/>
    <property type="match status" value="1"/>
</dbReference>
<feature type="transmembrane region" description="Helical" evidence="2">
    <location>
        <begin position="153"/>
        <end position="173"/>
    </location>
</feature>
<name>A0A812S9G1_9DINO</name>
<feature type="transmembrane region" description="Helical" evidence="2">
    <location>
        <begin position="286"/>
        <end position="306"/>
    </location>
</feature>
<dbReference type="EMBL" id="CAJNDS010002427">
    <property type="protein sequence ID" value="CAE7469707.1"/>
    <property type="molecule type" value="Genomic_DNA"/>
</dbReference>
<keyword evidence="5" id="KW-1185">Reference proteome</keyword>
<dbReference type="PANTHER" id="PTHR23525">
    <property type="entry name" value="TRANSPORTER, PUTATIVE-RELATED"/>
    <property type="match status" value="1"/>
</dbReference>
<feature type="transmembrane region" description="Helical" evidence="2">
    <location>
        <begin position="185"/>
        <end position="204"/>
    </location>
</feature>
<dbReference type="InterPro" id="IPR020846">
    <property type="entry name" value="MFS_dom"/>
</dbReference>
<dbReference type="InterPro" id="IPR011701">
    <property type="entry name" value="MFS"/>
</dbReference>
<sequence length="462" mass="48891">MAATPETASPWTYNVLCGLWATGLYSTGAGLFQLTVLPSFILLVGGSNFDVGFAEGLQGLSNLIFALPVGYIADKWSRRLCIRIGATLSLLAGVCFMVAVSLATADNATAFSILCAALGLQGICDGIMNGPLVALMDDSCPAGRRSDVETTNAVVYGTASSVGPLVGLVVFLFAGNTWSLSSMKIVIFIGVIICMMAILPCFFMDDRRALGECSEAVHLQDRLMGDSEGARELVIRSQKTSCFGLISVRRVRLVLFVNEMILSLGAGMTVKFFPVFFKQEGHINPAVLQAVFASLSALTVAATLVSTRASKCAGRIQVIIPCYFVGITCTILLGALKPYYTVPGVMLPLFLLRCCSQWSASPLLGSIIADYTPKAQRGRWKALSSIAATGWSGSAAIGGVLIDHFGYGLTFAITGCLQSFALPILCSLMPLVAKESELLAAAERTCDGDQSCHASEISMQDA</sequence>
<dbReference type="GO" id="GO:0016020">
    <property type="term" value="C:membrane"/>
    <property type="evidence" value="ECO:0007669"/>
    <property type="project" value="UniProtKB-SubCell"/>
</dbReference>
<dbReference type="InterPro" id="IPR036259">
    <property type="entry name" value="MFS_trans_sf"/>
</dbReference>
<evidence type="ECO:0000256" key="1">
    <source>
        <dbReference type="ARBA" id="ARBA00004141"/>
    </source>
</evidence>
<protein>
    <submittedName>
        <fullName evidence="4">TDRD1 protein</fullName>
    </submittedName>
</protein>
<evidence type="ECO:0000313" key="4">
    <source>
        <dbReference type="EMBL" id="CAE7469707.1"/>
    </source>
</evidence>
<dbReference type="AlphaFoldDB" id="A0A812S9G1"/>
<feature type="transmembrane region" description="Helical" evidence="2">
    <location>
        <begin position="253"/>
        <end position="274"/>
    </location>
</feature>
<feature type="transmembrane region" description="Helical" evidence="2">
    <location>
        <begin position="56"/>
        <end position="73"/>
    </location>
</feature>
<keyword evidence="2" id="KW-0812">Transmembrane</keyword>
<evidence type="ECO:0000256" key="2">
    <source>
        <dbReference type="SAM" id="Phobius"/>
    </source>
</evidence>
<organism evidence="4 5">
    <name type="scientific">Symbiodinium natans</name>
    <dbReference type="NCBI Taxonomy" id="878477"/>
    <lineage>
        <taxon>Eukaryota</taxon>
        <taxon>Sar</taxon>
        <taxon>Alveolata</taxon>
        <taxon>Dinophyceae</taxon>
        <taxon>Suessiales</taxon>
        <taxon>Symbiodiniaceae</taxon>
        <taxon>Symbiodinium</taxon>
    </lineage>
</organism>
<feature type="transmembrane region" description="Helical" evidence="2">
    <location>
        <begin position="318"/>
        <end position="340"/>
    </location>
</feature>
<dbReference type="PROSITE" id="PS50850">
    <property type="entry name" value="MFS"/>
    <property type="match status" value="1"/>
</dbReference>
<feature type="transmembrane region" description="Helical" evidence="2">
    <location>
        <begin position="109"/>
        <end position="132"/>
    </location>
</feature>
<keyword evidence="2" id="KW-0472">Membrane</keyword>
<comment type="subcellular location">
    <subcellularLocation>
        <location evidence="1">Membrane</location>
        <topology evidence="1">Multi-pass membrane protein</topology>
    </subcellularLocation>
</comment>
<dbReference type="SUPFAM" id="SSF103473">
    <property type="entry name" value="MFS general substrate transporter"/>
    <property type="match status" value="1"/>
</dbReference>
<comment type="caution">
    <text evidence="4">The sequence shown here is derived from an EMBL/GenBank/DDBJ whole genome shotgun (WGS) entry which is preliminary data.</text>
</comment>
<dbReference type="GO" id="GO:0022857">
    <property type="term" value="F:transmembrane transporter activity"/>
    <property type="evidence" value="ECO:0007669"/>
    <property type="project" value="InterPro"/>
</dbReference>